<evidence type="ECO:0000256" key="2">
    <source>
        <dbReference type="ARBA" id="ARBA00035300"/>
    </source>
</evidence>
<name>A0A226EKG9_FOLCA</name>
<evidence type="ECO:0000313" key="5">
    <source>
        <dbReference type="Proteomes" id="UP000198287"/>
    </source>
</evidence>
<dbReference type="Proteomes" id="UP000198287">
    <property type="component" value="Unassembled WGS sequence"/>
</dbReference>
<keyword evidence="5" id="KW-1185">Reference proteome</keyword>
<reference evidence="4 5" key="1">
    <citation type="submission" date="2015-12" db="EMBL/GenBank/DDBJ databases">
        <title>The genome of Folsomia candida.</title>
        <authorList>
            <person name="Faddeeva A."/>
            <person name="Derks M.F."/>
            <person name="Anvar Y."/>
            <person name="Smit S."/>
            <person name="Van Straalen N."/>
            <person name="Roelofs D."/>
        </authorList>
    </citation>
    <scope>NUCLEOTIDE SEQUENCE [LARGE SCALE GENOMIC DNA]</scope>
    <source>
        <strain evidence="4 5">VU population</strain>
        <tissue evidence="4">Whole body</tissue>
    </source>
</reference>
<comment type="caution">
    <text evidence="4">The sequence shown here is derived from an EMBL/GenBank/DDBJ whole genome shotgun (WGS) entry which is preliminary data.</text>
</comment>
<dbReference type="InterPro" id="IPR026794">
    <property type="entry name" value="ADISSP"/>
</dbReference>
<sequence>MASMESGSPVSTRAKSALTPQDHITRRAARNSRVHFDEDGYIPQLQEANPIQVQVTGEELSKTIGVYLGFLQEEHKYDVKFAILNPLVEGYLVMVTTSQPPKNSSSQRQMKIEEETTTQVDIGANGESRGDSKQPNISSFTTTSSIQKIKLPDNLELFRNGELCQVVEMEWSAAGLQVHMNVIVPSTKDRHVLEDTFCIRSTSVADRFVRVNVAAKIMGKTMGTPTLKDSIRCLGVCSENRDSSDSDCSGSDNENQVKDSAALNAQS</sequence>
<dbReference type="Pfam" id="PF15006">
    <property type="entry name" value="DUF4517"/>
    <property type="match status" value="1"/>
</dbReference>
<evidence type="ECO:0000313" key="4">
    <source>
        <dbReference type="EMBL" id="OXA57698.1"/>
    </source>
</evidence>
<protein>
    <recommendedName>
        <fullName evidence="2">Adipose-secreted signaling protein</fullName>
    </recommendedName>
</protein>
<dbReference type="EMBL" id="LNIX01000003">
    <property type="protein sequence ID" value="OXA57698.1"/>
    <property type="molecule type" value="Genomic_DNA"/>
</dbReference>
<accession>A0A226EKG9</accession>
<proteinExistence type="inferred from homology"/>
<evidence type="ECO:0000256" key="1">
    <source>
        <dbReference type="ARBA" id="ARBA00035018"/>
    </source>
</evidence>
<dbReference type="PANTHER" id="PTHR13287">
    <property type="entry name" value="ADIPOSE-SECRETED SIGNALING PROTEIN"/>
    <property type="match status" value="1"/>
</dbReference>
<organism evidence="4 5">
    <name type="scientific">Folsomia candida</name>
    <name type="common">Springtail</name>
    <dbReference type="NCBI Taxonomy" id="158441"/>
    <lineage>
        <taxon>Eukaryota</taxon>
        <taxon>Metazoa</taxon>
        <taxon>Ecdysozoa</taxon>
        <taxon>Arthropoda</taxon>
        <taxon>Hexapoda</taxon>
        <taxon>Collembola</taxon>
        <taxon>Entomobryomorpha</taxon>
        <taxon>Isotomoidea</taxon>
        <taxon>Isotomidae</taxon>
        <taxon>Proisotominae</taxon>
        <taxon>Folsomia</taxon>
    </lineage>
</organism>
<dbReference type="AlphaFoldDB" id="A0A226EKG9"/>
<feature type="region of interest" description="Disordered" evidence="3">
    <location>
        <begin position="1"/>
        <end position="32"/>
    </location>
</feature>
<dbReference type="PANTHER" id="PTHR13287:SF2">
    <property type="entry name" value="ADIPOSE-SECRETED SIGNALING PROTEIN"/>
    <property type="match status" value="1"/>
</dbReference>
<dbReference type="OMA" id="VEMEWSA"/>
<gene>
    <name evidence="4" type="ORF">Fcan01_06970</name>
</gene>
<comment type="similarity">
    <text evidence="1">Belongs to the ADISSP family.</text>
</comment>
<evidence type="ECO:0000256" key="3">
    <source>
        <dbReference type="SAM" id="MobiDB-lite"/>
    </source>
</evidence>
<feature type="region of interest" description="Disordered" evidence="3">
    <location>
        <begin position="241"/>
        <end position="267"/>
    </location>
</feature>
<feature type="compositionally biased region" description="Polar residues" evidence="3">
    <location>
        <begin position="1"/>
        <end position="14"/>
    </location>
</feature>